<dbReference type="InterPro" id="IPR007612">
    <property type="entry name" value="LOR"/>
</dbReference>
<sequence>MKNSIIVGEEYCKPEPMELAFSTTINGVKYKEFVITDLHGKALFWLSSDIAIKKKWFILDAATGLPLLSIIKKKWSLHKGWQVFRGDSTDENNHLFTVKKNSILMIHTEWDVLLTANTEEVEWDFKITGEFSKRSIKVFHKQNPSAAIAKMSQHDKVVKVRLANYAFRMTISSNIDFAFVASLISIFHQSQQRKNARKEGMQTAANEIGQGAVALGKSLAQAAASQSQ</sequence>
<dbReference type="PANTHER" id="PTHR31087">
    <property type="match status" value="1"/>
</dbReference>
<organism evidence="2 3">
    <name type="scientific">Dioscorea cayennensis subsp. rotundata</name>
    <name type="common">White Guinea yam</name>
    <name type="synonym">Dioscorea rotundata</name>
    <dbReference type="NCBI Taxonomy" id="55577"/>
    <lineage>
        <taxon>Eukaryota</taxon>
        <taxon>Viridiplantae</taxon>
        <taxon>Streptophyta</taxon>
        <taxon>Embryophyta</taxon>
        <taxon>Tracheophyta</taxon>
        <taxon>Spermatophyta</taxon>
        <taxon>Magnoliopsida</taxon>
        <taxon>Liliopsida</taxon>
        <taxon>Dioscoreales</taxon>
        <taxon>Dioscoreaceae</taxon>
        <taxon>Dioscorea</taxon>
    </lineage>
</organism>
<proteinExistence type="inferred from homology"/>
<dbReference type="GeneID" id="120268878"/>
<evidence type="ECO:0000313" key="2">
    <source>
        <dbReference type="Proteomes" id="UP001515500"/>
    </source>
</evidence>
<dbReference type="RefSeq" id="XP_039132072.1">
    <property type="nucleotide sequence ID" value="XM_039276138.1"/>
</dbReference>
<name>A0AB40BZJ1_DIOCR</name>
<evidence type="ECO:0000256" key="1">
    <source>
        <dbReference type="ARBA" id="ARBA00005437"/>
    </source>
</evidence>
<evidence type="ECO:0000313" key="3">
    <source>
        <dbReference type="RefSeq" id="XP_039132072.1"/>
    </source>
</evidence>
<accession>A0AB40BZJ1</accession>
<dbReference type="Proteomes" id="UP001515500">
    <property type="component" value="Chromosome 9"/>
</dbReference>
<dbReference type="InterPro" id="IPR025659">
    <property type="entry name" value="Tubby-like_C"/>
</dbReference>
<gene>
    <name evidence="3" type="primary">LOC120268878</name>
</gene>
<dbReference type="AlphaFoldDB" id="A0AB40BZJ1"/>
<dbReference type="SUPFAM" id="SSF54518">
    <property type="entry name" value="Tubby C-terminal domain-like"/>
    <property type="match status" value="1"/>
</dbReference>
<keyword evidence="2" id="KW-1185">Reference proteome</keyword>
<reference evidence="3" key="1">
    <citation type="submission" date="2025-08" db="UniProtKB">
        <authorList>
            <consortium name="RefSeq"/>
        </authorList>
    </citation>
    <scope>IDENTIFICATION</scope>
</reference>
<dbReference type="PANTHER" id="PTHR31087:SF58">
    <property type="entry name" value="OS07G0230700 PROTEIN"/>
    <property type="match status" value="1"/>
</dbReference>
<comment type="similarity">
    <text evidence="1">Belongs to the LOR family.</text>
</comment>
<protein>
    <submittedName>
        <fullName evidence="3">Protein LURP-one-related 15-like</fullName>
    </submittedName>
</protein>
<dbReference type="Pfam" id="PF04525">
    <property type="entry name" value="LOR"/>
    <property type="match status" value="1"/>
</dbReference>
<dbReference type="InterPro" id="IPR038595">
    <property type="entry name" value="LOR_sf"/>
</dbReference>
<dbReference type="Gene3D" id="2.40.160.200">
    <property type="entry name" value="LURP1-related"/>
    <property type="match status" value="1"/>
</dbReference>